<keyword evidence="1" id="KW-0678">Repressor</keyword>
<evidence type="ECO:0000259" key="5">
    <source>
        <dbReference type="PROSITE" id="PS50937"/>
    </source>
</evidence>
<sequence>MKSYSTNEVCQMCNVSRKQLRYYEEHGVLSPVPRNDANNYRYYTQQHLCAIVAAKALKNIDMSLAEMKDIIYGRNVEAIQRSIRKQMTASREALEESMIRYEQSTLEYTKLMEAISIFKIHDLKGETDYHYEVVDRPAQSVISLRYRTDFEDADGLDMDYLPLIQTKAQSVNAASLSISALMYITYDHFDSDACSFNNEVHDFKIAVPVADAGPHVQHCDHIPAFQGVSAIHIGSPKNERLCQTYMNLLKWAKAQGYRLENWSVEEWLISPMITNNSDLWMIRVMIPFRGTGIQG</sequence>
<keyword evidence="2" id="KW-0805">Transcription regulation</keyword>
<protein>
    <submittedName>
        <fullName evidence="6">MerR family transcriptional regulator</fullName>
    </submittedName>
</protein>
<evidence type="ECO:0000256" key="1">
    <source>
        <dbReference type="ARBA" id="ARBA00022491"/>
    </source>
</evidence>
<gene>
    <name evidence="6" type="ORF">E7512_08185</name>
</gene>
<dbReference type="Proteomes" id="UP000754750">
    <property type="component" value="Unassembled WGS sequence"/>
</dbReference>
<dbReference type="InterPro" id="IPR047057">
    <property type="entry name" value="MerR_fam"/>
</dbReference>
<evidence type="ECO:0000256" key="4">
    <source>
        <dbReference type="ARBA" id="ARBA00023163"/>
    </source>
</evidence>
<reference evidence="6" key="1">
    <citation type="submission" date="2019-04" db="EMBL/GenBank/DDBJ databases">
        <title>Evolution of Biomass-Degrading Anaerobic Consortia Revealed by Metagenomics.</title>
        <authorList>
            <person name="Peng X."/>
        </authorList>
    </citation>
    <scope>NUCLEOTIDE SEQUENCE</scope>
    <source>
        <strain evidence="6">SIG551</strain>
    </source>
</reference>
<dbReference type="PANTHER" id="PTHR30204:SF69">
    <property type="entry name" value="MERR-FAMILY TRANSCRIPTIONAL REGULATOR"/>
    <property type="match status" value="1"/>
</dbReference>
<name>A0A928KWR1_9FIRM</name>
<evidence type="ECO:0000313" key="6">
    <source>
        <dbReference type="EMBL" id="MBE6833541.1"/>
    </source>
</evidence>
<dbReference type="Gene3D" id="1.10.1660.10">
    <property type="match status" value="1"/>
</dbReference>
<dbReference type="SUPFAM" id="SSF46955">
    <property type="entry name" value="Putative DNA-binding domain"/>
    <property type="match status" value="1"/>
</dbReference>
<dbReference type="Pfam" id="PF13411">
    <property type="entry name" value="MerR_1"/>
    <property type="match status" value="1"/>
</dbReference>
<accession>A0A928KWR1</accession>
<evidence type="ECO:0000313" key="7">
    <source>
        <dbReference type="Proteomes" id="UP000754750"/>
    </source>
</evidence>
<feature type="domain" description="HTH merR-type" evidence="5">
    <location>
        <begin position="3"/>
        <end position="73"/>
    </location>
</feature>
<dbReference type="PROSITE" id="PS50937">
    <property type="entry name" value="HTH_MERR_2"/>
    <property type="match status" value="1"/>
</dbReference>
<evidence type="ECO:0000256" key="2">
    <source>
        <dbReference type="ARBA" id="ARBA00023015"/>
    </source>
</evidence>
<dbReference type="SUPFAM" id="SSF55136">
    <property type="entry name" value="Probable bacterial effector-binding domain"/>
    <property type="match status" value="1"/>
</dbReference>
<dbReference type="SMART" id="SM00422">
    <property type="entry name" value="HTH_MERR"/>
    <property type="match status" value="1"/>
</dbReference>
<evidence type="ECO:0000256" key="3">
    <source>
        <dbReference type="ARBA" id="ARBA00023125"/>
    </source>
</evidence>
<dbReference type="PANTHER" id="PTHR30204">
    <property type="entry name" value="REDOX-CYCLING DRUG-SENSING TRANSCRIPTIONAL ACTIVATOR SOXR"/>
    <property type="match status" value="1"/>
</dbReference>
<comment type="caution">
    <text evidence="6">The sequence shown here is derived from an EMBL/GenBank/DDBJ whole genome shotgun (WGS) entry which is preliminary data.</text>
</comment>
<proteinExistence type="predicted"/>
<dbReference type="Gene3D" id="3.20.80.10">
    <property type="entry name" value="Regulatory factor, effector binding domain"/>
    <property type="match status" value="1"/>
</dbReference>
<dbReference type="AlphaFoldDB" id="A0A928KWR1"/>
<dbReference type="GO" id="GO:0003677">
    <property type="term" value="F:DNA binding"/>
    <property type="evidence" value="ECO:0007669"/>
    <property type="project" value="UniProtKB-KW"/>
</dbReference>
<dbReference type="InterPro" id="IPR011256">
    <property type="entry name" value="Reg_factor_effector_dom_sf"/>
</dbReference>
<keyword evidence="3" id="KW-0238">DNA-binding</keyword>
<dbReference type="GO" id="GO:0003700">
    <property type="term" value="F:DNA-binding transcription factor activity"/>
    <property type="evidence" value="ECO:0007669"/>
    <property type="project" value="InterPro"/>
</dbReference>
<dbReference type="InterPro" id="IPR000551">
    <property type="entry name" value="MerR-type_HTH_dom"/>
</dbReference>
<organism evidence="6 7">
    <name type="scientific">Faecalispora sporosphaeroides</name>
    <dbReference type="NCBI Taxonomy" id="1549"/>
    <lineage>
        <taxon>Bacteria</taxon>
        <taxon>Bacillati</taxon>
        <taxon>Bacillota</taxon>
        <taxon>Clostridia</taxon>
        <taxon>Eubacteriales</taxon>
        <taxon>Oscillospiraceae</taxon>
        <taxon>Faecalispora</taxon>
    </lineage>
</organism>
<dbReference type="EMBL" id="SVNY01000003">
    <property type="protein sequence ID" value="MBE6833541.1"/>
    <property type="molecule type" value="Genomic_DNA"/>
</dbReference>
<keyword evidence="4" id="KW-0804">Transcription</keyword>
<dbReference type="InterPro" id="IPR009061">
    <property type="entry name" value="DNA-bd_dom_put_sf"/>
</dbReference>
<dbReference type="CDD" id="cd00592">
    <property type="entry name" value="HTH_MerR-like"/>
    <property type="match status" value="1"/>
</dbReference>